<evidence type="ECO:0000313" key="1">
    <source>
        <dbReference type="EMBL" id="PXF41928.1"/>
    </source>
</evidence>
<comment type="caution">
    <text evidence="1">The sequence shown here is derived from an EMBL/GenBank/DDBJ whole genome shotgun (WGS) entry which is preliminary data.</text>
</comment>
<keyword evidence="2" id="KW-1185">Reference proteome</keyword>
<accession>A0A2V3IIQ3</accession>
<dbReference type="EMBL" id="NBIV01000184">
    <property type="protein sequence ID" value="PXF41928.1"/>
    <property type="molecule type" value="Genomic_DNA"/>
</dbReference>
<reference evidence="1 2" key="1">
    <citation type="journal article" date="2018" name="Mol. Biol. Evol.">
        <title>Analysis of the draft genome of the red seaweed Gracilariopsis chorda provides insights into genome size evolution in Rhodophyta.</title>
        <authorList>
            <person name="Lee J."/>
            <person name="Yang E.C."/>
            <person name="Graf L."/>
            <person name="Yang J.H."/>
            <person name="Qiu H."/>
            <person name="Zel Zion U."/>
            <person name="Chan C.X."/>
            <person name="Stephens T.G."/>
            <person name="Weber A.P.M."/>
            <person name="Boo G.H."/>
            <person name="Boo S.M."/>
            <person name="Kim K.M."/>
            <person name="Shin Y."/>
            <person name="Jung M."/>
            <person name="Lee S.J."/>
            <person name="Yim H.S."/>
            <person name="Lee J.H."/>
            <person name="Bhattacharya D."/>
            <person name="Yoon H.S."/>
        </authorList>
    </citation>
    <scope>NUCLEOTIDE SEQUENCE [LARGE SCALE GENOMIC DNA]</scope>
    <source>
        <strain evidence="1 2">SKKU-2015</strain>
        <tissue evidence="1">Whole body</tissue>
    </source>
</reference>
<dbReference type="Proteomes" id="UP000247409">
    <property type="component" value="Unassembled WGS sequence"/>
</dbReference>
<sequence length="513" mass="58046">MPAPEQEQPFSYAKAARLLQTARGSTDEKLRTARDLLKRKLIPHPAPLILSHIFYVLKNSPKEPDDQFSKYWALLHDTLHEAIRTSEYVPEFPDTLLRHAAEHIVQPSCTEAVAKAMTILLNFPLPQSLQDFGILLRNITSLLPLHPDLHVLALSVLKVYGQIQRQEQDHKKMISICLPLLEPFLSSSILRRPAEPVLTHAFFAQPNLSRDDIIVYMSKSVDEHLPETTHFLLNAYADTERRRTQELEENRRAISMRSKSGSSKRSRPLSELHHVQRFFRDLVSALAQNLVHEQSLSVPRINALRALFETSASLDLYRPSFDDLSFIQAEKKLKKGAQASGVRAVAQEIREAFRKVCKALLDLSSEKTATDVSPLCRAATSMVKLSVDTVDSILPTLLQSCCHRDHTDARGQVFHELLELYATSRAVPRFFNHFIKPDCSLLGMYQSIFLHDDLRKSLAITVFRLPKGQAEHCIKTIAVGNMKSDDAQSVAFLSAIIMENSRDDKSQLIQVVL</sequence>
<organism evidence="1 2">
    <name type="scientific">Gracilariopsis chorda</name>
    <dbReference type="NCBI Taxonomy" id="448386"/>
    <lineage>
        <taxon>Eukaryota</taxon>
        <taxon>Rhodophyta</taxon>
        <taxon>Florideophyceae</taxon>
        <taxon>Rhodymeniophycidae</taxon>
        <taxon>Gracilariales</taxon>
        <taxon>Gracilariaceae</taxon>
        <taxon>Gracilariopsis</taxon>
    </lineage>
</organism>
<protein>
    <submittedName>
        <fullName evidence="1">Uncharacterized protein</fullName>
    </submittedName>
</protein>
<dbReference type="AlphaFoldDB" id="A0A2V3IIQ3"/>
<name>A0A2V3IIQ3_9FLOR</name>
<proteinExistence type="predicted"/>
<evidence type="ECO:0000313" key="2">
    <source>
        <dbReference type="Proteomes" id="UP000247409"/>
    </source>
</evidence>
<gene>
    <name evidence="1" type="ORF">BWQ96_08338</name>
</gene>